<sequence length="94" mass="10298">MPQSQISVSLFSHFQPTSQFSFQFQISLVASRSSLLTNRRLAGRVVDHAELVAGCVVDHAELVVGVASLLLPRLFGRRLAGAASPRRCCHTKHQ</sequence>
<gene>
    <name evidence="1" type="ORF">L6452_01780</name>
</gene>
<reference evidence="1 2" key="2">
    <citation type="journal article" date="2022" name="Mol. Ecol. Resour.">
        <title>The genomes of chicory, endive, great burdock and yacon provide insights into Asteraceae paleo-polyploidization history and plant inulin production.</title>
        <authorList>
            <person name="Fan W."/>
            <person name="Wang S."/>
            <person name="Wang H."/>
            <person name="Wang A."/>
            <person name="Jiang F."/>
            <person name="Liu H."/>
            <person name="Zhao H."/>
            <person name="Xu D."/>
            <person name="Zhang Y."/>
        </authorList>
    </citation>
    <scope>NUCLEOTIDE SEQUENCE [LARGE SCALE GENOMIC DNA]</scope>
    <source>
        <strain evidence="2">cv. Niubang</strain>
    </source>
</reference>
<name>A0ACB9FH99_ARCLA</name>
<keyword evidence="2" id="KW-1185">Reference proteome</keyword>
<dbReference type="EMBL" id="CM042047">
    <property type="protein sequence ID" value="KAI3770639.1"/>
    <property type="molecule type" value="Genomic_DNA"/>
</dbReference>
<evidence type="ECO:0000313" key="2">
    <source>
        <dbReference type="Proteomes" id="UP001055879"/>
    </source>
</evidence>
<reference evidence="2" key="1">
    <citation type="journal article" date="2022" name="Mol. Ecol. Resour.">
        <title>The genomes of chicory, endive, great burdock and yacon provide insights into Asteraceae palaeo-polyploidization history and plant inulin production.</title>
        <authorList>
            <person name="Fan W."/>
            <person name="Wang S."/>
            <person name="Wang H."/>
            <person name="Wang A."/>
            <person name="Jiang F."/>
            <person name="Liu H."/>
            <person name="Zhao H."/>
            <person name="Xu D."/>
            <person name="Zhang Y."/>
        </authorList>
    </citation>
    <scope>NUCLEOTIDE SEQUENCE [LARGE SCALE GENOMIC DNA]</scope>
    <source>
        <strain evidence="2">cv. Niubang</strain>
    </source>
</reference>
<dbReference type="Proteomes" id="UP001055879">
    <property type="component" value="Linkage Group LG01"/>
</dbReference>
<accession>A0ACB9FH99</accession>
<organism evidence="1 2">
    <name type="scientific">Arctium lappa</name>
    <name type="common">Greater burdock</name>
    <name type="synonym">Lappa major</name>
    <dbReference type="NCBI Taxonomy" id="4217"/>
    <lineage>
        <taxon>Eukaryota</taxon>
        <taxon>Viridiplantae</taxon>
        <taxon>Streptophyta</taxon>
        <taxon>Embryophyta</taxon>
        <taxon>Tracheophyta</taxon>
        <taxon>Spermatophyta</taxon>
        <taxon>Magnoliopsida</taxon>
        <taxon>eudicotyledons</taxon>
        <taxon>Gunneridae</taxon>
        <taxon>Pentapetalae</taxon>
        <taxon>asterids</taxon>
        <taxon>campanulids</taxon>
        <taxon>Asterales</taxon>
        <taxon>Asteraceae</taxon>
        <taxon>Carduoideae</taxon>
        <taxon>Cardueae</taxon>
        <taxon>Arctiinae</taxon>
        <taxon>Arctium</taxon>
    </lineage>
</organism>
<proteinExistence type="predicted"/>
<comment type="caution">
    <text evidence="1">The sequence shown here is derived from an EMBL/GenBank/DDBJ whole genome shotgun (WGS) entry which is preliminary data.</text>
</comment>
<protein>
    <submittedName>
        <fullName evidence="1">Uncharacterized protein</fullName>
    </submittedName>
</protein>
<evidence type="ECO:0000313" key="1">
    <source>
        <dbReference type="EMBL" id="KAI3770639.1"/>
    </source>
</evidence>